<dbReference type="GO" id="GO:0010073">
    <property type="term" value="P:meristem maintenance"/>
    <property type="evidence" value="ECO:0007669"/>
    <property type="project" value="InterPro"/>
</dbReference>
<feature type="signal peptide" evidence="1">
    <location>
        <begin position="1"/>
        <end position="24"/>
    </location>
</feature>
<proteinExistence type="predicted"/>
<reference evidence="3 4" key="1">
    <citation type="journal article" date="2021" name="Nat. Plants">
        <title>The Taxus genome provides insights into paclitaxel biosynthesis.</title>
        <authorList>
            <person name="Xiong X."/>
            <person name="Gou J."/>
            <person name="Liao Q."/>
            <person name="Li Y."/>
            <person name="Zhou Q."/>
            <person name="Bi G."/>
            <person name="Li C."/>
            <person name="Du R."/>
            <person name="Wang X."/>
            <person name="Sun T."/>
            <person name="Guo L."/>
            <person name="Liang H."/>
            <person name="Lu P."/>
            <person name="Wu Y."/>
            <person name="Zhang Z."/>
            <person name="Ro D.K."/>
            <person name="Shang Y."/>
            <person name="Huang S."/>
            <person name="Yan J."/>
        </authorList>
    </citation>
    <scope>NUCLEOTIDE SEQUENCE [LARGE SCALE GENOMIC DNA]</scope>
    <source>
        <strain evidence="3">Ta-2019</strain>
    </source>
</reference>
<sequence length="121" mass="13888">ARDELRMRAQVLPLLLIVWVSTMQEEWQHVAEVGLIGVRYYQHVVWEVSLMVALIDRWDSVTNTFHMPMGEMTITLEDVYRILQLPILGAQVYSISSEVSEELLAPIFGEGVADLMFHMLA</sequence>
<dbReference type="EMBL" id="JAHRHJ020000010">
    <property type="protein sequence ID" value="KAH9299726.1"/>
    <property type="molecule type" value="Genomic_DNA"/>
</dbReference>
<evidence type="ECO:0000313" key="4">
    <source>
        <dbReference type="Proteomes" id="UP000824469"/>
    </source>
</evidence>
<comment type="caution">
    <text evidence="3">The sequence shown here is derived from an EMBL/GenBank/DDBJ whole genome shotgun (WGS) entry which is preliminary data.</text>
</comment>
<feature type="chain" id="PRO_5041434177" description="Aminotransferase-like plant mobile domain-containing protein" evidence="1">
    <location>
        <begin position="25"/>
        <end position="121"/>
    </location>
</feature>
<gene>
    <name evidence="3" type="ORF">KI387_031408</name>
</gene>
<dbReference type="InterPro" id="IPR044824">
    <property type="entry name" value="MAIN-like"/>
</dbReference>
<dbReference type="InterPro" id="IPR019557">
    <property type="entry name" value="AminoTfrase-like_pln_mobile"/>
</dbReference>
<dbReference type="PANTHER" id="PTHR46033">
    <property type="entry name" value="PROTEIN MAIN-LIKE 2"/>
    <property type="match status" value="1"/>
</dbReference>
<evidence type="ECO:0000313" key="3">
    <source>
        <dbReference type="EMBL" id="KAH9299726.1"/>
    </source>
</evidence>
<evidence type="ECO:0000256" key="1">
    <source>
        <dbReference type="SAM" id="SignalP"/>
    </source>
</evidence>
<name>A0AA38FFS4_TAXCH</name>
<feature type="non-terminal residue" evidence="3">
    <location>
        <position position="1"/>
    </location>
</feature>
<keyword evidence="1" id="KW-0732">Signal</keyword>
<accession>A0AA38FFS4</accession>
<dbReference type="Proteomes" id="UP000824469">
    <property type="component" value="Unassembled WGS sequence"/>
</dbReference>
<protein>
    <recommendedName>
        <fullName evidence="2">Aminotransferase-like plant mobile domain-containing protein</fullName>
    </recommendedName>
</protein>
<dbReference type="AlphaFoldDB" id="A0AA38FFS4"/>
<organism evidence="3 4">
    <name type="scientific">Taxus chinensis</name>
    <name type="common">Chinese yew</name>
    <name type="synonym">Taxus wallichiana var. chinensis</name>
    <dbReference type="NCBI Taxonomy" id="29808"/>
    <lineage>
        <taxon>Eukaryota</taxon>
        <taxon>Viridiplantae</taxon>
        <taxon>Streptophyta</taxon>
        <taxon>Embryophyta</taxon>
        <taxon>Tracheophyta</taxon>
        <taxon>Spermatophyta</taxon>
        <taxon>Pinopsida</taxon>
        <taxon>Pinidae</taxon>
        <taxon>Conifers II</taxon>
        <taxon>Cupressales</taxon>
        <taxon>Taxaceae</taxon>
        <taxon>Taxus</taxon>
    </lineage>
</organism>
<evidence type="ECO:0000259" key="2">
    <source>
        <dbReference type="Pfam" id="PF10536"/>
    </source>
</evidence>
<keyword evidence="4" id="KW-1185">Reference proteome</keyword>
<dbReference type="Pfam" id="PF10536">
    <property type="entry name" value="PMD"/>
    <property type="match status" value="1"/>
</dbReference>
<feature type="domain" description="Aminotransferase-like plant mobile" evidence="2">
    <location>
        <begin position="47"/>
        <end position="101"/>
    </location>
</feature>
<dbReference type="PANTHER" id="PTHR46033:SF1">
    <property type="entry name" value="PROTEIN MAIN-LIKE 2"/>
    <property type="match status" value="1"/>
</dbReference>